<accession>A0A9P5RXP7</accession>
<organism evidence="1 2">
    <name type="scientific">Linnemannia schmuckeri</name>
    <dbReference type="NCBI Taxonomy" id="64567"/>
    <lineage>
        <taxon>Eukaryota</taxon>
        <taxon>Fungi</taxon>
        <taxon>Fungi incertae sedis</taxon>
        <taxon>Mucoromycota</taxon>
        <taxon>Mortierellomycotina</taxon>
        <taxon>Mortierellomycetes</taxon>
        <taxon>Mortierellales</taxon>
        <taxon>Mortierellaceae</taxon>
        <taxon>Linnemannia</taxon>
    </lineage>
</organism>
<keyword evidence="2" id="KW-1185">Reference proteome</keyword>
<dbReference type="Proteomes" id="UP000748756">
    <property type="component" value="Unassembled WGS sequence"/>
</dbReference>
<name>A0A9P5RXP7_9FUNG</name>
<sequence length="80" mass="8985">MIQAPDMVTMETSDKTMHHGDILVGTVRQWLYERLMKEGKLSELDQEDSLYGCVMAVMQDAVAHANLIYALPSNSAEDIQ</sequence>
<evidence type="ECO:0000313" key="1">
    <source>
        <dbReference type="EMBL" id="KAF9150007.1"/>
    </source>
</evidence>
<proteinExistence type="predicted"/>
<dbReference type="EMBL" id="JAAAUQ010000464">
    <property type="protein sequence ID" value="KAF9150007.1"/>
    <property type="molecule type" value="Genomic_DNA"/>
</dbReference>
<reference evidence="1" key="1">
    <citation type="journal article" date="2020" name="Fungal Divers.">
        <title>Resolving the Mortierellaceae phylogeny through synthesis of multi-gene phylogenetics and phylogenomics.</title>
        <authorList>
            <person name="Vandepol N."/>
            <person name="Liber J."/>
            <person name="Desiro A."/>
            <person name="Na H."/>
            <person name="Kennedy M."/>
            <person name="Barry K."/>
            <person name="Grigoriev I.V."/>
            <person name="Miller A.N."/>
            <person name="O'Donnell K."/>
            <person name="Stajich J.E."/>
            <person name="Bonito G."/>
        </authorList>
    </citation>
    <scope>NUCLEOTIDE SEQUENCE</scope>
    <source>
        <strain evidence="1">NRRL 6426</strain>
    </source>
</reference>
<comment type="caution">
    <text evidence="1">The sequence shown here is derived from an EMBL/GenBank/DDBJ whole genome shotgun (WGS) entry which is preliminary data.</text>
</comment>
<dbReference type="AlphaFoldDB" id="A0A9P5RXP7"/>
<evidence type="ECO:0000313" key="2">
    <source>
        <dbReference type="Proteomes" id="UP000748756"/>
    </source>
</evidence>
<protein>
    <submittedName>
        <fullName evidence="1">Uncharacterized protein</fullName>
    </submittedName>
</protein>
<gene>
    <name evidence="1" type="ORF">BG015_008178</name>
</gene>